<dbReference type="NCBIfam" id="TIGR02778">
    <property type="entry name" value="ligD_pol"/>
    <property type="match status" value="1"/>
</dbReference>
<comment type="caution">
    <text evidence="3">The sequence shown here is derived from an EMBL/GenBank/DDBJ whole genome shotgun (WGS) entry which is preliminary data.</text>
</comment>
<name>A0A2T0URM0_9ACTN</name>
<dbReference type="Gene3D" id="3.90.920.10">
    <property type="entry name" value="DNA primase, PRIM domain"/>
    <property type="match status" value="1"/>
</dbReference>
<feature type="compositionally biased region" description="Low complexity" evidence="1">
    <location>
        <begin position="287"/>
        <end position="296"/>
    </location>
</feature>
<gene>
    <name evidence="3" type="ORF">B0I28_102184</name>
</gene>
<sequence length="303" mass="33255">MAPGKAATVAVAGRDIKVSRLDKVLFPDDGLTKGDLIDHCESVAEAMVPHLAGRPLTLRRFPDGIGGSGFFQKDASDHFPDWIRTEAVRSRTDGGTVHYVVCDDPATLVYLANQAAIEFHVWPSTVDDLERPDRLVIDIDPPDGTDHTVLHTVARRLRDVYTEIGLTPFVQATGGRGYHVAAPLDRSTGFDAVRELALAVADRLAAEDPDLLTTAQRKNKRGDRIFLDVNRNAFGQTFIAPYSLRARPGAAVATPLDWDELGRSRPAKYTTEKVRRRLMRKPDPWSAMDAHAASAEEALENLG</sequence>
<dbReference type="InterPro" id="IPR014145">
    <property type="entry name" value="LigD_pol_dom"/>
</dbReference>
<dbReference type="AlphaFoldDB" id="A0A2T0URM0"/>
<evidence type="ECO:0000313" key="3">
    <source>
        <dbReference type="EMBL" id="PRY60579.1"/>
    </source>
</evidence>
<dbReference type="EMBL" id="PVTJ01000002">
    <property type="protein sequence ID" value="PRY60579.1"/>
    <property type="molecule type" value="Genomic_DNA"/>
</dbReference>
<dbReference type="PANTHER" id="PTHR42705">
    <property type="entry name" value="BIFUNCTIONAL NON-HOMOLOGOUS END JOINING PROTEIN LIGD"/>
    <property type="match status" value="1"/>
</dbReference>
<dbReference type="PANTHER" id="PTHR42705:SF2">
    <property type="entry name" value="BIFUNCTIONAL NON-HOMOLOGOUS END JOINING PROTEIN LIGD"/>
    <property type="match status" value="1"/>
</dbReference>
<feature type="domain" description="DNA ligase D polymerase" evidence="2">
    <location>
        <begin position="32"/>
        <end position="285"/>
    </location>
</feature>
<dbReference type="Pfam" id="PF21686">
    <property type="entry name" value="LigD_Prim-Pol"/>
    <property type="match status" value="1"/>
</dbReference>
<evidence type="ECO:0000259" key="2">
    <source>
        <dbReference type="Pfam" id="PF21686"/>
    </source>
</evidence>
<protein>
    <submittedName>
        <fullName evidence="3">Bifunctional non-homologous end joining protein LigD</fullName>
    </submittedName>
</protein>
<dbReference type="Proteomes" id="UP000238176">
    <property type="component" value="Unassembled WGS sequence"/>
</dbReference>
<dbReference type="RefSeq" id="WP_219926578.1">
    <property type="nucleotide sequence ID" value="NZ_PVTJ01000002.1"/>
</dbReference>
<reference evidence="3 4" key="1">
    <citation type="submission" date="2018-03" db="EMBL/GenBank/DDBJ databases">
        <title>Genomic Encyclopedia of Type Strains, Phase III (KMG-III): the genomes of soil and plant-associated and newly described type strains.</title>
        <authorList>
            <person name="Whitman W."/>
        </authorList>
    </citation>
    <scope>NUCLEOTIDE SEQUENCE [LARGE SCALE GENOMIC DNA]</scope>
    <source>
        <strain evidence="3 4">CGMCC 4.7067</strain>
    </source>
</reference>
<evidence type="ECO:0000256" key="1">
    <source>
        <dbReference type="SAM" id="MobiDB-lite"/>
    </source>
</evidence>
<evidence type="ECO:0000313" key="4">
    <source>
        <dbReference type="Proteomes" id="UP000238176"/>
    </source>
</evidence>
<proteinExistence type="predicted"/>
<feature type="region of interest" description="Disordered" evidence="1">
    <location>
        <begin position="284"/>
        <end position="303"/>
    </location>
</feature>
<organism evidence="3 4">
    <name type="scientific">Glycomyces artemisiae</name>
    <dbReference type="NCBI Taxonomy" id="1076443"/>
    <lineage>
        <taxon>Bacteria</taxon>
        <taxon>Bacillati</taxon>
        <taxon>Actinomycetota</taxon>
        <taxon>Actinomycetes</taxon>
        <taxon>Glycomycetales</taxon>
        <taxon>Glycomycetaceae</taxon>
        <taxon>Glycomyces</taxon>
    </lineage>
</organism>
<dbReference type="CDD" id="cd04861">
    <property type="entry name" value="LigD_Pol_like"/>
    <property type="match status" value="1"/>
</dbReference>
<dbReference type="InterPro" id="IPR052171">
    <property type="entry name" value="NHEJ_LigD"/>
</dbReference>
<accession>A0A2T0URM0</accession>
<keyword evidence="4" id="KW-1185">Reference proteome</keyword>